<protein>
    <recommendedName>
        <fullName evidence="2">DC1 domain-containing protein</fullName>
    </recommendedName>
</protein>
<dbReference type="InterPro" id="IPR046349">
    <property type="entry name" value="C1-like_sf"/>
</dbReference>
<sequence>MKAKKSLTTLFPSFTEESLSHVVLCGFSLANFVATLSIKNVSFCLVLLRSAVTHTVSLILVPSDDEFSCEVCRKPVDINYGQHSCNKGCHYAVHSKCATKKNVWDGIDLERVPEEKEEDVDNGVIWRCGKGKSGLPSGQ</sequence>
<dbReference type="InterPro" id="IPR004146">
    <property type="entry name" value="DC1"/>
</dbReference>
<feature type="domain" description="DC1" evidence="2">
    <location>
        <begin position="54"/>
        <end position="98"/>
    </location>
</feature>
<keyword evidence="4" id="KW-1185">Reference proteome</keyword>
<organism evidence="3 4">
    <name type="scientific">Brassica oleracea var. oleracea</name>
    <dbReference type="NCBI Taxonomy" id="109376"/>
    <lineage>
        <taxon>Eukaryota</taxon>
        <taxon>Viridiplantae</taxon>
        <taxon>Streptophyta</taxon>
        <taxon>Embryophyta</taxon>
        <taxon>Tracheophyta</taxon>
        <taxon>Spermatophyta</taxon>
        <taxon>Magnoliopsida</taxon>
        <taxon>eudicotyledons</taxon>
        <taxon>Gunneridae</taxon>
        <taxon>Pentapetalae</taxon>
        <taxon>rosids</taxon>
        <taxon>malvids</taxon>
        <taxon>Brassicales</taxon>
        <taxon>Brassicaceae</taxon>
        <taxon>Brassiceae</taxon>
        <taxon>Brassica</taxon>
    </lineage>
</organism>
<evidence type="ECO:0000313" key="3">
    <source>
        <dbReference type="EnsemblPlants" id="Bo04419s010.1"/>
    </source>
</evidence>
<evidence type="ECO:0000256" key="1">
    <source>
        <dbReference type="ARBA" id="ARBA00022737"/>
    </source>
</evidence>
<dbReference type="Pfam" id="PF03107">
    <property type="entry name" value="C1_2"/>
    <property type="match status" value="1"/>
</dbReference>
<dbReference type="EnsemblPlants" id="Bo04419s010.1">
    <property type="protein sequence ID" value="Bo04419s010.1"/>
    <property type="gene ID" value="Bo04419s010"/>
</dbReference>
<dbReference type="PANTHER" id="PTHR32410:SF210">
    <property type="entry name" value="CYSTEINE_HISTIDINE-RICH C1 DOMAIN FAMILY PROTEIN"/>
    <property type="match status" value="1"/>
</dbReference>
<keyword evidence="1" id="KW-0677">Repeat</keyword>
<dbReference type="PANTHER" id="PTHR32410">
    <property type="entry name" value="CYSTEINE/HISTIDINE-RICH C1 DOMAIN FAMILY PROTEIN"/>
    <property type="match status" value="1"/>
</dbReference>
<dbReference type="AlphaFoldDB" id="A0A0D2ZX32"/>
<accession>A0A0D2ZX32</accession>
<reference evidence="3" key="1">
    <citation type="journal article" date="2014" name="Genome Biol.">
        <title>Transcriptome and methylome profiling reveals relics of genome dominance in the mesopolyploid Brassica oleracea.</title>
        <authorList>
            <person name="Parkin I.A."/>
            <person name="Koh C."/>
            <person name="Tang H."/>
            <person name="Robinson S.J."/>
            <person name="Kagale S."/>
            <person name="Clarke W.E."/>
            <person name="Town C.D."/>
            <person name="Nixon J."/>
            <person name="Krishnakumar V."/>
            <person name="Bidwell S.L."/>
            <person name="Denoeud F."/>
            <person name="Belcram H."/>
            <person name="Links M.G."/>
            <person name="Just J."/>
            <person name="Clarke C."/>
            <person name="Bender T."/>
            <person name="Huebert T."/>
            <person name="Mason A.S."/>
            <person name="Pires J.C."/>
            <person name="Barker G."/>
            <person name="Moore J."/>
            <person name="Walley P.G."/>
            <person name="Manoli S."/>
            <person name="Batley J."/>
            <person name="Edwards D."/>
            <person name="Nelson M.N."/>
            <person name="Wang X."/>
            <person name="Paterson A.H."/>
            <person name="King G."/>
            <person name="Bancroft I."/>
            <person name="Chalhoub B."/>
            <person name="Sharpe A.G."/>
        </authorList>
    </citation>
    <scope>NUCLEOTIDE SEQUENCE [LARGE SCALE GENOMIC DNA]</scope>
    <source>
        <strain evidence="3">cv. TO1000</strain>
    </source>
</reference>
<dbReference type="InterPro" id="IPR053192">
    <property type="entry name" value="Vacuole_Formation_Reg"/>
</dbReference>
<evidence type="ECO:0000313" key="4">
    <source>
        <dbReference type="Proteomes" id="UP000032141"/>
    </source>
</evidence>
<name>A0A0D2ZX32_BRAOL</name>
<dbReference type="Gramene" id="Bo04419s010.1">
    <property type="protein sequence ID" value="Bo04419s010.1"/>
    <property type="gene ID" value="Bo04419s010"/>
</dbReference>
<reference evidence="3" key="2">
    <citation type="submission" date="2015-06" db="UniProtKB">
        <authorList>
            <consortium name="EnsemblPlants"/>
        </authorList>
    </citation>
    <scope>IDENTIFICATION</scope>
</reference>
<dbReference type="HOGENOM" id="CLU_1850272_0_0_1"/>
<dbReference type="SUPFAM" id="SSF57889">
    <property type="entry name" value="Cysteine-rich domain"/>
    <property type="match status" value="1"/>
</dbReference>
<dbReference type="Proteomes" id="UP000032141">
    <property type="component" value="Unassembled WGS sequence"/>
</dbReference>
<proteinExistence type="predicted"/>
<evidence type="ECO:0000259" key="2">
    <source>
        <dbReference type="Pfam" id="PF03107"/>
    </source>
</evidence>